<evidence type="ECO:0008006" key="4">
    <source>
        <dbReference type="Google" id="ProtNLM"/>
    </source>
</evidence>
<dbReference type="Pfam" id="PF14248">
    <property type="entry name" value="DUF4345"/>
    <property type="match status" value="1"/>
</dbReference>
<accession>A0A1Y1SBM9</accession>
<evidence type="ECO:0000313" key="2">
    <source>
        <dbReference type="EMBL" id="ORE85963.1"/>
    </source>
</evidence>
<keyword evidence="1" id="KW-1133">Transmembrane helix</keyword>
<gene>
    <name evidence="2" type="ORF">ATO7_11738</name>
</gene>
<dbReference type="RefSeq" id="WP_083561992.1">
    <property type="nucleotide sequence ID" value="NZ_AQQV01000003.1"/>
</dbReference>
<dbReference type="Proteomes" id="UP000192342">
    <property type="component" value="Unassembled WGS sequence"/>
</dbReference>
<dbReference type="EMBL" id="AQQV01000003">
    <property type="protein sequence ID" value="ORE85963.1"/>
    <property type="molecule type" value="Genomic_DNA"/>
</dbReference>
<comment type="caution">
    <text evidence="2">The sequence shown here is derived from an EMBL/GenBank/DDBJ whole genome shotgun (WGS) entry which is preliminary data.</text>
</comment>
<dbReference type="InterPro" id="IPR025597">
    <property type="entry name" value="DUF4345"/>
</dbReference>
<feature type="transmembrane region" description="Helical" evidence="1">
    <location>
        <begin position="74"/>
        <end position="92"/>
    </location>
</feature>
<dbReference type="OrthoDB" id="6401891at2"/>
<keyword evidence="1" id="KW-0472">Membrane</keyword>
<dbReference type="AlphaFoldDB" id="A0A1Y1SBM9"/>
<feature type="transmembrane region" description="Helical" evidence="1">
    <location>
        <begin position="51"/>
        <end position="67"/>
    </location>
</feature>
<keyword evidence="1" id="KW-0812">Transmembrane</keyword>
<feature type="transmembrane region" description="Helical" evidence="1">
    <location>
        <begin position="104"/>
        <end position="122"/>
    </location>
</feature>
<reference evidence="2 3" key="1">
    <citation type="submission" date="2013-04" db="EMBL/GenBank/DDBJ databases">
        <title>Oceanococcus atlanticus 22II-S10r2 Genome Sequencing.</title>
        <authorList>
            <person name="Lai Q."/>
            <person name="Li G."/>
            <person name="Shao Z."/>
        </authorList>
    </citation>
    <scope>NUCLEOTIDE SEQUENCE [LARGE SCALE GENOMIC DNA]</scope>
    <source>
        <strain evidence="2 3">22II-S10r2</strain>
    </source>
</reference>
<dbReference type="STRING" id="1317117.ATO7_11738"/>
<name>A0A1Y1SBM9_9GAMM</name>
<protein>
    <recommendedName>
        <fullName evidence="4">DUF4345 domain-containing protein</fullName>
    </recommendedName>
</protein>
<keyword evidence="3" id="KW-1185">Reference proteome</keyword>
<sequence length="128" mass="13196">MTFSRLLVQLTALVFVAYGLAFAIAPAFMAEFSTAAVPQSASALIDMRATYGGMSVAVGLILFLLASHANTIRVGLQAVLLLMLGMAVGRMLGMALDGAANTLMFVYLALELVAVALAGVLLSREGAG</sequence>
<evidence type="ECO:0000313" key="3">
    <source>
        <dbReference type="Proteomes" id="UP000192342"/>
    </source>
</evidence>
<evidence type="ECO:0000256" key="1">
    <source>
        <dbReference type="SAM" id="Phobius"/>
    </source>
</evidence>
<organism evidence="2 3">
    <name type="scientific">Oceanococcus atlanticus</name>
    <dbReference type="NCBI Taxonomy" id="1317117"/>
    <lineage>
        <taxon>Bacteria</taxon>
        <taxon>Pseudomonadati</taxon>
        <taxon>Pseudomonadota</taxon>
        <taxon>Gammaproteobacteria</taxon>
        <taxon>Chromatiales</taxon>
        <taxon>Oceanococcaceae</taxon>
        <taxon>Oceanococcus</taxon>
    </lineage>
</organism>
<proteinExistence type="predicted"/>